<feature type="domain" description="Reverse transcriptase" evidence="6">
    <location>
        <begin position="1127"/>
        <end position="1291"/>
    </location>
</feature>
<keyword evidence="2" id="KW-0963">Cytoplasm</keyword>
<keyword evidence="3" id="KW-0853">WD repeat</keyword>
<dbReference type="KEGG" id="ovi:T265_07583"/>
<dbReference type="GO" id="GO:0045504">
    <property type="term" value="F:dynein heavy chain binding"/>
    <property type="evidence" value="ECO:0007669"/>
    <property type="project" value="TreeGrafter"/>
</dbReference>
<organism evidence="7 8">
    <name type="scientific">Opisthorchis viverrini</name>
    <name type="common">Southeast Asian liver fluke</name>
    <dbReference type="NCBI Taxonomy" id="6198"/>
    <lineage>
        <taxon>Eukaryota</taxon>
        <taxon>Metazoa</taxon>
        <taxon>Spiralia</taxon>
        <taxon>Lophotrochozoa</taxon>
        <taxon>Platyhelminthes</taxon>
        <taxon>Trematoda</taxon>
        <taxon>Digenea</taxon>
        <taxon>Opisthorchiida</taxon>
        <taxon>Opisthorchiata</taxon>
        <taxon>Opisthorchiidae</taxon>
        <taxon>Opisthorchis</taxon>
    </lineage>
</organism>
<dbReference type="Gene3D" id="2.130.10.10">
    <property type="entry name" value="YVTN repeat-like/Quinoprotein amine dehydrogenase"/>
    <property type="match status" value="2"/>
</dbReference>
<evidence type="ECO:0000313" key="7">
    <source>
        <dbReference type="EMBL" id="KER24854.1"/>
    </source>
</evidence>
<dbReference type="CDD" id="cd01650">
    <property type="entry name" value="RT_nLTR_like"/>
    <property type="match status" value="1"/>
</dbReference>
<dbReference type="GeneID" id="20321762"/>
<feature type="region of interest" description="Disordered" evidence="5">
    <location>
        <begin position="1"/>
        <end position="56"/>
    </location>
</feature>
<dbReference type="GO" id="GO:0045503">
    <property type="term" value="F:dynein light chain binding"/>
    <property type="evidence" value="ECO:0007669"/>
    <property type="project" value="TreeGrafter"/>
</dbReference>
<feature type="compositionally biased region" description="Basic and acidic residues" evidence="5">
    <location>
        <begin position="22"/>
        <end position="56"/>
    </location>
</feature>
<dbReference type="InterPro" id="IPR050687">
    <property type="entry name" value="Dynein_IC"/>
</dbReference>
<dbReference type="EMBL" id="KL596795">
    <property type="protein sequence ID" value="KER24854.1"/>
    <property type="molecule type" value="Genomic_DNA"/>
</dbReference>
<evidence type="ECO:0000313" key="8">
    <source>
        <dbReference type="Proteomes" id="UP000054324"/>
    </source>
</evidence>
<feature type="compositionally biased region" description="Acidic residues" evidence="5">
    <location>
        <begin position="1"/>
        <end position="12"/>
    </location>
</feature>
<dbReference type="InterPro" id="IPR000477">
    <property type="entry name" value="RT_dom"/>
</dbReference>
<dbReference type="PANTHER" id="PTHR12442">
    <property type="entry name" value="DYNEIN INTERMEDIATE CHAIN"/>
    <property type="match status" value="1"/>
</dbReference>
<evidence type="ECO:0000256" key="3">
    <source>
        <dbReference type="ARBA" id="ARBA00022574"/>
    </source>
</evidence>
<dbReference type="InterPro" id="IPR001680">
    <property type="entry name" value="WD40_rpt"/>
</dbReference>
<proteinExistence type="predicted"/>
<dbReference type="OrthoDB" id="6619788at2759"/>
<dbReference type="Pfam" id="PF00078">
    <property type="entry name" value="RVT_1"/>
    <property type="match status" value="1"/>
</dbReference>
<dbReference type="SUPFAM" id="SSF50978">
    <property type="entry name" value="WD40 repeat-like"/>
    <property type="match status" value="1"/>
</dbReference>
<dbReference type="GO" id="GO:0060294">
    <property type="term" value="P:cilium movement involved in cell motility"/>
    <property type="evidence" value="ECO:0007669"/>
    <property type="project" value="TreeGrafter"/>
</dbReference>
<evidence type="ECO:0000256" key="5">
    <source>
        <dbReference type="SAM" id="MobiDB-lite"/>
    </source>
</evidence>
<evidence type="ECO:0000259" key="6">
    <source>
        <dbReference type="Pfam" id="PF00078"/>
    </source>
</evidence>
<dbReference type="InterPro" id="IPR036322">
    <property type="entry name" value="WD40_repeat_dom_sf"/>
</dbReference>
<accession>A0A075AB62</accession>
<keyword evidence="4" id="KW-0677">Repeat</keyword>
<dbReference type="GO" id="GO:0036159">
    <property type="term" value="P:inner dynein arm assembly"/>
    <property type="evidence" value="ECO:0007669"/>
    <property type="project" value="TreeGrafter"/>
</dbReference>
<protein>
    <recommendedName>
        <fullName evidence="6">Reverse transcriptase domain-containing protein</fullName>
    </recommendedName>
</protein>
<dbReference type="CTD" id="20321762"/>
<evidence type="ECO:0000256" key="1">
    <source>
        <dbReference type="ARBA" id="ARBA00004496"/>
    </source>
</evidence>
<dbReference type="SMART" id="SM00320">
    <property type="entry name" value="WD40"/>
    <property type="match status" value="3"/>
</dbReference>
<keyword evidence="8" id="KW-1185">Reference proteome</keyword>
<feature type="region of interest" description="Disordered" evidence="5">
    <location>
        <begin position="164"/>
        <end position="187"/>
    </location>
</feature>
<dbReference type="STRING" id="6198.A0A075AB62"/>
<evidence type="ECO:0000256" key="4">
    <source>
        <dbReference type="ARBA" id="ARBA00022737"/>
    </source>
</evidence>
<feature type="compositionally biased region" description="Acidic residues" evidence="5">
    <location>
        <begin position="168"/>
        <end position="187"/>
    </location>
</feature>
<dbReference type="PANTHER" id="PTHR12442:SF5">
    <property type="entry name" value="DYNEIN AXONEMAL INTERMEDIATE CHAIN 3"/>
    <property type="match status" value="1"/>
</dbReference>
<dbReference type="InterPro" id="IPR015943">
    <property type="entry name" value="WD40/YVTN_repeat-like_dom_sf"/>
</dbReference>
<name>A0A075AB62_OPIVI</name>
<gene>
    <name evidence="7" type="ORF">T265_07583</name>
</gene>
<dbReference type="GO" id="GO:0036156">
    <property type="term" value="C:inner dynein arm"/>
    <property type="evidence" value="ECO:0007669"/>
    <property type="project" value="TreeGrafter"/>
</dbReference>
<dbReference type="Proteomes" id="UP000054324">
    <property type="component" value="Unassembled WGS sequence"/>
</dbReference>
<reference evidence="7 8" key="1">
    <citation type="submission" date="2013-11" db="EMBL/GenBank/DDBJ databases">
        <title>Opisthorchis viverrini - life in the bile duct.</title>
        <authorList>
            <person name="Young N.D."/>
            <person name="Nagarajan N."/>
            <person name="Lin S.J."/>
            <person name="Korhonen P.K."/>
            <person name="Jex A.R."/>
            <person name="Hall R.S."/>
            <person name="Safavi-Hemami H."/>
            <person name="Kaewkong W."/>
            <person name="Bertrand D."/>
            <person name="Gao S."/>
            <person name="Seet Q."/>
            <person name="Wongkham S."/>
            <person name="Teh B.T."/>
            <person name="Wongkham C."/>
            <person name="Intapan P.M."/>
            <person name="Maleewong W."/>
            <person name="Yang X."/>
            <person name="Hu M."/>
            <person name="Wang Z."/>
            <person name="Hofmann A."/>
            <person name="Sternberg P.W."/>
            <person name="Tan P."/>
            <person name="Wang J."/>
            <person name="Gasser R.B."/>
        </authorList>
    </citation>
    <scope>NUCLEOTIDE SEQUENCE [LARGE SCALE GENOMIC DNA]</scope>
</reference>
<comment type="subcellular location">
    <subcellularLocation>
        <location evidence="1">Cytoplasm</location>
    </subcellularLocation>
</comment>
<dbReference type="RefSeq" id="XP_009171404.1">
    <property type="nucleotide sequence ID" value="XM_009173140.1"/>
</dbReference>
<sequence>MNTADDNTETAEETSKASRWNAMREKRQSRIRPPESSKAKKGATTREEQINEQESDKPDILDLFAKDELMEGCIPLFLSKATQQVFNVVADENVTRLKPSVLIQKSEILRDIQMRASVSDFSVHKTIINGYNGLEILVIYDADMKFGENFVLVTNEEVKNHILNPIEDQMDQQNDDDDSDAELEEASDSVTFYRPNIRRPWISLGSDKEVMESSIIETRPKVYTIFQRPRREFGAPVTFSDRDATDKGASSLVTTVPEKANEIPIMEVDKSVSNAQSTSESGTNTDWKYPRNAFTQYTPRVLTAEELQTMYAPGGPLQDIGKHFPTLKQGLLQNMMYDFLASDFENLAAGDETYDTRADNTFKEFLSFTDLKFSKDKAVTDIQWHPTIKGIVGMSVGERIDYDHRADQCCRILLTSTHIILWSFADPIQPQLLLEAPEDILCFQFNPTDPNIVAGGCFNGMVVLWDIEKHMEDLRKVKARMKTKNKAPLFSFDDADPNRVPVSPYCAVSNIEASHTSPILDLKWVPDHVEINRLGYCLENVSLKCVQLITSGLNNELLFWDIRPDRSPLAVDKTRDSIVPPRNVPTTFMALDMKWKPLLRVHLYKSEPGGDHAPTKFCIRFYMILARFQEAQGDRRILNANVEDRTNPAMKSSTLKNKPLQGASTMLYVGTEDGDLVYVDWMPQKDPDTGKMQTPKPEFYATQHDGPISYLARSPFEPSVLLVVGGWTWSIWKEGVNSGPLLESGHAQKPLTVFFICRADGSLEVWDLLDKTHEPAMVQSVSANALTAISLCNFSKRQIVAIGDTQGALQLFVVPRRLRSILASELANFNAYIEREVRRREFVLMRWNLREQEKIEQEAERKRQAGIAPAVVLTEEETLQKEALQPRSLFSNPPKAVYLATFNVRTLKQADQQVALARTLDSLCIDVCCLSETRTQEASTVIKLTAPSLFSRFRLRTSDDAEAATAGYAGHGPTRLTQAPDIRPVVLLASCRNIPASPENNLAMTNYQTSIEKENKEERFESRAEYFKQQLSWPPAVTHLEPTVDVEPWTVNVEPPKASKVYDRASFLQRHRVSSPDDLPPALFKDGGEVLSRLTVDCLTCSPVFEKRKLFQTTGGFGDTAHFQKGSRSECDNHRGISLTPVVTRLLASIVLRRPTVAGETLTREQQAGFRPGRGRVDQIFSLRQVLEQRHTYKRPTILVLLDLQRRFDSVDRFVLRDILAHQGMHHMRKCMESSCTRSGICRGCPLSSSLLNFVIDEVMRRTLKRLRNPGVQIACYKKLVDLEYADDIVFNFEE</sequence>
<evidence type="ECO:0000256" key="2">
    <source>
        <dbReference type="ARBA" id="ARBA00022490"/>
    </source>
</evidence>